<sequence length="263" mass="27511">MAILVALQRTSDALQRNPVLLVPILALLLFQVPQLVSQSASPGLANFFALVLSVAFVLILPFVQGGLVAMAADALGNGTSLATFVEGGKRNYVSLLVVSLIFVVINIVVSIVVVFAGLVTLFARYPGGAGDTSALVVVVLTVVVVVVLAYLLLLYFIQFYAQAVVLDSQGAIDSLKRSASLVRANLASVFGYSVCVGFLGGLTGGLFGIFSLAIRPETSMSFGLPRVSLAGVLGISLVIVAVETLFAGFMGVFSVAFYRTLRD</sequence>
<evidence type="ECO:0000313" key="4">
    <source>
        <dbReference type="Proteomes" id="UP000509750"/>
    </source>
</evidence>
<feature type="transmembrane region" description="Helical" evidence="1">
    <location>
        <begin position="93"/>
        <end position="122"/>
    </location>
</feature>
<feature type="domain" description="DUF7847" evidence="2">
    <location>
        <begin position="1"/>
        <end position="261"/>
    </location>
</feature>
<reference evidence="3 4" key="1">
    <citation type="submission" date="2020-07" db="EMBL/GenBank/DDBJ databases">
        <title>Gai3-2, isolated from salt lake.</title>
        <authorList>
            <person name="Cui H."/>
            <person name="Shi X."/>
        </authorList>
    </citation>
    <scope>NUCLEOTIDE SEQUENCE [LARGE SCALE GENOMIC DNA]</scope>
    <source>
        <strain evidence="3 4">Gai3-2</strain>
    </source>
</reference>
<feature type="transmembrane region" description="Helical" evidence="1">
    <location>
        <begin position="186"/>
        <end position="214"/>
    </location>
</feature>
<dbReference type="RefSeq" id="WP_179168124.1">
    <property type="nucleotide sequence ID" value="NZ_CP058529.1"/>
</dbReference>
<evidence type="ECO:0000256" key="1">
    <source>
        <dbReference type="SAM" id="Phobius"/>
    </source>
</evidence>
<proteinExistence type="predicted"/>
<organism evidence="3 4">
    <name type="scientific">Halorarum halophilum</name>
    <dbReference type="NCBI Taxonomy" id="2743090"/>
    <lineage>
        <taxon>Archaea</taxon>
        <taxon>Methanobacteriati</taxon>
        <taxon>Methanobacteriota</taxon>
        <taxon>Stenosarchaea group</taxon>
        <taxon>Halobacteria</taxon>
        <taxon>Halobacteriales</taxon>
        <taxon>Haloferacaceae</taxon>
        <taxon>Halorarum</taxon>
    </lineage>
</organism>
<dbReference type="KEGG" id="halg:HUG10_02885"/>
<keyword evidence="1" id="KW-0812">Transmembrane</keyword>
<evidence type="ECO:0000259" key="2">
    <source>
        <dbReference type="Pfam" id="PF25231"/>
    </source>
</evidence>
<protein>
    <recommendedName>
        <fullName evidence="2">DUF7847 domain-containing protein</fullName>
    </recommendedName>
</protein>
<feature type="transmembrane region" description="Helical" evidence="1">
    <location>
        <begin position="134"/>
        <end position="157"/>
    </location>
</feature>
<dbReference type="OrthoDB" id="241125at2157"/>
<evidence type="ECO:0000313" key="3">
    <source>
        <dbReference type="EMBL" id="QLG26549.1"/>
    </source>
</evidence>
<feature type="transmembrane region" description="Helical" evidence="1">
    <location>
        <begin position="48"/>
        <end position="72"/>
    </location>
</feature>
<keyword evidence="4" id="KW-1185">Reference proteome</keyword>
<dbReference type="Proteomes" id="UP000509750">
    <property type="component" value="Chromosome"/>
</dbReference>
<keyword evidence="1" id="KW-1133">Transmembrane helix</keyword>
<name>A0A7D5GW05_9EURY</name>
<dbReference type="AlphaFoldDB" id="A0A7D5GW05"/>
<keyword evidence="1" id="KW-0472">Membrane</keyword>
<feature type="transmembrane region" description="Helical" evidence="1">
    <location>
        <begin position="234"/>
        <end position="258"/>
    </location>
</feature>
<dbReference type="Pfam" id="PF25231">
    <property type="entry name" value="DUF7847"/>
    <property type="match status" value="1"/>
</dbReference>
<dbReference type="GeneID" id="56027744"/>
<dbReference type="EMBL" id="CP058529">
    <property type="protein sequence ID" value="QLG26549.1"/>
    <property type="molecule type" value="Genomic_DNA"/>
</dbReference>
<gene>
    <name evidence="3" type="ORF">HUG10_02885</name>
</gene>
<dbReference type="InterPro" id="IPR057169">
    <property type="entry name" value="DUF7847"/>
</dbReference>
<accession>A0A7D5GW05</accession>